<evidence type="ECO:0000256" key="3">
    <source>
        <dbReference type="ARBA" id="ARBA00010998"/>
    </source>
</evidence>
<comment type="caution">
    <text evidence="13">The sequence shown here is derived from an EMBL/GenBank/DDBJ whole genome shotgun (WGS) entry which is preliminary data.</text>
</comment>
<dbReference type="KEGG" id="tasa:A1Q1_06926"/>
<dbReference type="PANTHER" id="PTHR20996:SF1">
    <property type="entry name" value="NUCLEAR ENVELOPE PHOSPHATASE-REGULATORY SUBUNIT 1"/>
    <property type="match status" value="1"/>
</dbReference>
<keyword evidence="4" id="KW-0963">Cytoplasm</keyword>
<proteinExistence type="inferred from homology"/>
<feature type="compositionally biased region" description="Low complexity" evidence="11">
    <location>
        <begin position="289"/>
        <end position="308"/>
    </location>
</feature>
<evidence type="ECO:0000313" key="14">
    <source>
        <dbReference type="Proteomes" id="UP000002748"/>
    </source>
</evidence>
<dbReference type="AlphaFoldDB" id="J4UJ95"/>
<name>J4UJ95_TRIAS</name>
<feature type="compositionally biased region" description="Basic and acidic residues" evidence="11">
    <location>
        <begin position="309"/>
        <end position="326"/>
    </location>
</feature>
<keyword evidence="9" id="KW-0539">Nucleus</keyword>
<gene>
    <name evidence="13" type="ORF">A1Q1_06926</name>
</gene>
<dbReference type="VEuPathDB" id="FungiDB:A1Q1_06926"/>
<feature type="compositionally biased region" description="Polar residues" evidence="11">
    <location>
        <begin position="216"/>
        <end position="225"/>
    </location>
</feature>
<sequence>MATLGTSSASTPAAPRGQVANGPLPTLGTAPSTGAYLNGSHPRPATPPRTPPGGSSRRPGSGIFHPTADTSTYRDLLLFEERLKMNAEMLRRRRRRYSVFLYSFVTAFVVMSYRLVVLPPENWVLLRGLQASVMVVFITLALFFASGMYDEKIRYAHRSLRPLNMYFNVRRARGGLWDMLPLPAALRPSPAPLKAVNNTSTMNEKRPPGGHRPSTRRVSNSSHTVMAQIPPSANPRGELIFSSRVDPHFEEGYKRYRAAFERRREERAKEEAKLKGPWWLRWAYRSGVAQPPAQPQSQPSSRRGTPQQSRDRSRSPKSDGERDRTESFSFVPTGPGEAVSQRARAR</sequence>
<dbReference type="Proteomes" id="UP000002748">
    <property type="component" value="Unassembled WGS sequence"/>
</dbReference>
<dbReference type="GO" id="GO:0031965">
    <property type="term" value="C:nuclear membrane"/>
    <property type="evidence" value="ECO:0007669"/>
    <property type="project" value="UniProtKB-SubCell"/>
</dbReference>
<dbReference type="HOGENOM" id="CLU_041822_0_0_1"/>
<evidence type="ECO:0000256" key="4">
    <source>
        <dbReference type="ARBA" id="ARBA00022490"/>
    </source>
</evidence>
<dbReference type="InterPro" id="IPR005605">
    <property type="entry name" value="Spo7"/>
</dbReference>
<evidence type="ECO:0000256" key="7">
    <source>
        <dbReference type="ARBA" id="ARBA00023098"/>
    </source>
</evidence>
<feature type="transmembrane region" description="Helical" evidence="12">
    <location>
        <begin position="129"/>
        <end position="149"/>
    </location>
</feature>
<keyword evidence="7" id="KW-0443">Lipid metabolism</keyword>
<evidence type="ECO:0000256" key="1">
    <source>
        <dbReference type="ARBA" id="ARBA00004232"/>
    </source>
</evidence>
<keyword evidence="8 12" id="KW-0472">Membrane</keyword>
<dbReference type="Pfam" id="PF03907">
    <property type="entry name" value="Spo7"/>
    <property type="match status" value="1"/>
</dbReference>
<dbReference type="OrthoDB" id="5599171at2759"/>
<evidence type="ECO:0000256" key="5">
    <source>
        <dbReference type="ARBA" id="ARBA00022692"/>
    </source>
</evidence>
<evidence type="ECO:0000256" key="6">
    <source>
        <dbReference type="ARBA" id="ARBA00022989"/>
    </source>
</evidence>
<organism evidence="13 14">
    <name type="scientific">Trichosporon asahii var. asahii (strain ATCC 90039 / CBS 2479 / JCM 2466 / KCTC 7840 / NBRC 103889/ NCYC 2677 / UAMH 7654)</name>
    <name type="common">Yeast</name>
    <dbReference type="NCBI Taxonomy" id="1186058"/>
    <lineage>
        <taxon>Eukaryota</taxon>
        <taxon>Fungi</taxon>
        <taxon>Dikarya</taxon>
        <taxon>Basidiomycota</taxon>
        <taxon>Agaricomycotina</taxon>
        <taxon>Tremellomycetes</taxon>
        <taxon>Trichosporonales</taxon>
        <taxon>Trichosporonaceae</taxon>
        <taxon>Trichosporon</taxon>
    </lineage>
</organism>
<protein>
    <recommendedName>
        <fullName evidence="10">Transmembrane protein 188</fullName>
    </recommendedName>
</protein>
<feature type="region of interest" description="Disordered" evidence="11">
    <location>
        <begin position="1"/>
        <end position="68"/>
    </location>
</feature>
<evidence type="ECO:0000256" key="8">
    <source>
        <dbReference type="ARBA" id="ARBA00023136"/>
    </source>
</evidence>
<dbReference type="PANTHER" id="PTHR20996">
    <property type="entry name" value="NUCLEAR ENVELOPE PHOSPHATASE-REGULATORY SUBUNIT 1"/>
    <property type="match status" value="1"/>
</dbReference>
<evidence type="ECO:0000256" key="10">
    <source>
        <dbReference type="ARBA" id="ARBA00030458"/>
    </source>
</evidence>
<keyword evidence="5 12" id="KW-0812">Transmembrane</keyword>
<evidence type="ECO:0000256" key="11">
    <source>
        <dbReference type="SAM" id="MobiDB-lite"/>
    </source>
</evidence>
<evidence type="ECO:0000313" key="13">
    <source>
        <dbReference type="EMBL" id="EJT51840.1"/>
    </source>
</evidence>
<dbReference type="GO" id="GO:0006629">
    <property type="term" value="P:lipid metabolic process"/>
    <property type="evidence" value="ECO:0007669"/>
    <property type="project" value="UniProtKB-KW"/>
</dbReference>
<dbReference type="RefSeq" id="XP_014182650.1">
    <property type="nucleotide sequence ID" value="XM_014327175.1"/>
</dbReference>
<dbReference type="InterPro" id="IPR019168">
    <property type="entry name" value="NEP1-R1"/>
</dbReference>
<comment type="subcellular location">
    <subcellularLocation>
        <location evidence="2">Cytoplasm</location>
    </subcellularLocation>
    <subcellularLocation>
        <location evidence="1">Nucleus membrane</location>
        <topology evidence="1">Multi-pass membrane protein</topology>
    </subcellularLocation>
</comment>
<reference evidence="13 14" key="1">
    <citation type="journal article" date="2012" name="Eukaryot. Cell">
        <title>Draft genome sequence of CBS 2479, the standard type strain of Trichosporon asahii.</title>
        <authorList>
            <person name="Yang R.Y."/>
            <person name="Li H.T."/>
            <person name="Zhu H."/>
            <person name="Zhou G.P."/>
            <person name="Wang M."/>
            <person name="Wang L."/>
        </authorList>
    </citation>
    <scope>NUCLEOTIDE SEQUENCE [LARGE SCALE GENOMIC DNA]</scope>
    <source>
        <strain evidence="14">ATCC 90039 / CBS 2479 / JCM 2466 / KCTC 7840 / NCYC 2677 / UAMH 7654</strain>
    </source>
</reference>
<feature type="region of interest" description="Disordered" evidence="11">
    <location>
        <begin position="289"/>
        <end position="346"/>
    </location>
</feature>
<comment type="similarity">
    <text evidence="3">Belongs to the CNEP1R1 family.</text>
</comment>
<feature type="region of interest" description="Disordered" evidence="11">
    <location>
        <begin position="193"/>
        <end position="239"/>
    </location>
</feature>
<feature type="transmembrane region" description="Helical" evidence="12">
    <location>
        <begin position="99"/>
        <end position="117"/>
    </location>
</feature>
<dbReference type="GO" id="GO:0005737">
    <property type="term" value="C:cytoplasm"/>
    <property type="evidence" value="ECO:0007669"/>
    <property type="project" value="UniProtKB-SubCell"/>
</dbReference>
<keyword evidence="6 12" id="KW-1133">Transmembrane helix</keyword>
<evidence type="ECO:0000256" key="2">
    <source>
        <dbReference type="ARBA" id="ARBA00004496"/>
    </source>
</evidence>
<evidence type="ECO:0000256" key="9">
    <source>
        <dbReference type="ARBA" id="ARBA00023242"/>
    </source>
</evidence>
<evidence type="ECO:0000256" key="12">
    <source>
        <dbReference type="SAM" id="Phobius"/>
    </source>
</evidence>
<feature type="compositionally biased region" description="Low complexity" evidence="11">
    <location>
        <begin position="52"/>
        <end position="62"/>
    </location>
</feature>
<dbReference type="GO" id="GO:0071595">
    <property type="term" value="C:Nem1-Spo7 phosphatase complex"/>
    <property type="evidence" value="ECO:0007669"/>
    <property type="project" value="InterPro"/>
</dbReference>
<feature type="compositionally biased region" description="Polar residues" evidence="11">
    <location>
        <begin position="1"/>
        <end position="11"/>
    </location>
</feature>
<accession>J4UJ95</accession>
<dbReference type="EMBL" id="ALBS01000045">
    <property type="protein sequence ID" value="EJT51840.1"/>
    <property type="molecule type" value="Genomic_DNA"/>
</dbReference>
<dbReference type="GeneID" id="25990438"/>
<dbReference type="GO" id="GO:0019888">
    <property type="term" value="F:protein phosphatase regulator activity"/>
    <property type="evidence" value="ECO:0007669"/>
    <property type="project" value="InterPro"/>
</dbReference>